<reference evidence="2 3" key="1">
    <citation type="submission" date="2019-10" db="EMBL/GenBank/DDBJ databases">
        <authorList>
            <person name="Palmer J.M."/>
        </authorList>
    </citation>
    <scope>NUCLEOTIDE SEQUENCE [LARGE SCALE GENOMIC DNA]</scope>
    <source>
        <strain evidence="2 3">TWF718</strain>
    </source>
</reference>
<feature type="region of interest" description="Disordered" evidence="1">
    <location>
        <begin position="1"/>
        <end position="23"/>
    </location>
</feature>
<gene>
    <name evidence="2" type="ORF">TWF718_006332</name>
</gene>
<comment type="caution">
    <text evidence="2">The sequence shown here is derived from an EMBL/GenBank/DDBJ whole genome shotgun (WGS) entry which is preliminary data.</text>
</comment>
<feature type="compositionally biased region" description="Low complexity" evidence="1">
    <location>
        <begin position="1"/>
        <end position="11"/>
    </location>
</feature>
<accession>A0AAN8MTA7</accession>
<organism evidence="2 3">
    <name type="scientific">Orbilia javanica</name>
    <dbReference type="NCBI Taxonomy" id="47235"/>
    <lineage>
        <taxon>Eukaryota</taxon>
        <taxon>Fungi</taxon>
        <taxon>Dikarya</taxon>
        <taxon>Ascomycota</taxon>
        <taxon>Pezizomycotina</taxon>
        <taxon>Orbiliomycetes</taxon>
        <taxon>Orbiliales</taxon>
        <taxon>Orbiliaceae</taxon>
        <taxon>Orbilia</taxon>
    </lineage>
</organism>
<keyword evidence="3" id="KW-1185">Reference proteome</keyword>
<dbReference type="Proteomes" id="UP001313282">
    <property type="component" value="Unassembled WGS sequence"/>
</dbReference>
<dbReference type="EMBL" id="JAVHNR010000003">
    <property type="protein sequence ID" value="KAK6348544.1"/>
    <property type="molecule type" value="Genomic_DNA"/>
</dbReference>
<evidence type="ECO:0000256" key="1">
    <source>
        <dbReference type="SAM" id="MobiDB-lite"/>
    </source>
</evidence>
<dbReference type="AlphaFoldDB" id="A0AAN8MTA7"/>
<sequence>MTRSASQDAPSSQPPPPAASPTQSELFLIEELGIPAEYVKERIQTLQGLLNRDEVPRKQLSNVRAVLDDLENGIAAEYYQAGRRRRMSQLNLNHNYLRKYPVWSETKLCLEGTAAPEPGAEWDEFFMVVMEGGELIRERGGKK</sequence>
<protein>
    <submittedName>
        <fullName evidence="2">Uncharacterized protein</fullName>
    </submittedName>
</protein>
<evidence type="ECO:0000313" key="3">
    <source>
        <dbReference type="Proteomes" id="UP001313282"/>
    </source>
</evidence>
<evidence type="ECO:0000313" key="2">
    <source>
        <dbReference type="EMBL" id="KAK6348544.1"/>
    </source>
</evidence>
<proteinExistence type="predicted"/>
<name>A0AAN8MTA7_9PEZI</name>